<dbReference type="AlphaFoldDB" id="A0A316TU23"/>
<name>A0A316TU23_9BACT</name>
<dbReference type="Gene3D" id="3.40.50.620">
    <property type="entry name" value="HUPs"/>
    <property type="match status" value="1"/>
</dbReference>
<dbReference type="SUPFAM" id="SSF52402">
    <property type="entry name" value="Adenine nucleotide alpha hydrolases-like"/>
    <property type="match status" value="1"/>
</dbReference>
<dbReference type="InterPro" id="IPR014729">
    <property type="entry name" value="Rossmann-like_a/b/a_fold"/>
</dbReference>
<evidence type="ECO:0000313" key="3">
    <source>
        <dbReference type="Proteomes" id="UP000245533"/>
    </source>
</evidence>
<reference evidence="2 3" key="1">
    <citation type="submission" date="2018-05" db="EMBL/GenBank/DDBJ databases">
        <title>Rhodohalobacter halophilus gen. nov., sp. nov., a moderately halophilic member of the family Balneolaceae.</title>
        <authorList>
            <person name="Liu Z.-W."/>
        </authorList>
    </citation>
    <scope>NUCLEOTIDE SEQUENCE [LARGE SCALE GENOMIC DNA]</scope>
    <source>
        <strain evidence="2 3">8A47</strain>
    </source>
</reference>
<feature type="domain" description="Diphthamide synthase" evidence="1">
    <location>
        <begin position="13"/>
        <end position="195"/>
    </location>
</feature>
<dbReference type="Proteomes" id="UP000245533">
    <property type="component" value="Unassembled WGS sequence"/>
</dbReference>
<gene>
    <name evidence="2" type="ORF">DDZ15_00040</name>
</gene>
<dbReference type="OrthoDB" id="3572539at2"/>
<accession>A0A316TU23</accession>
<dbReference type="Pfam" id="PF01902">
    <property type="entry name" value="Diphthami_syn_2"/>
    <property type="match status" value="1"/>
</dbReference>
<evidence type="ECO:0000259" key="1">
    <source>
        <dbReference type="Pfam" id="PF01902"/>
    </source>
</evidence>
<organism evidence="2 3">
    <name type="scientific">Rhodohalobacter mucosus</name>
    <dbReference type="NCBI Taxonomy" id="2079485"/>
    <lineage>
        <taxon>Bacteria</taxon>
        <taxon>Pseudomonadati</taxon>
        <taxon>Balneolota</taxon>
        <taxon>Balneolia</taxon>
        <taxon>Balneolales</taxon>
        <taxon>Balneolaceae</taxon>
        <taxon>Rhodohalobacter</taxon>
    </lineage>
</organism>
<dbReference type="EMBL" id="QGGB01000001">
    <property type="protein sequence ID" value="PWN08063.1"/>
    <property type="molecule type" value="Genomic_DNA"/>
</dbReference>
<proteinExistence type="predicted"/>
<dbReference type="RefSeq" id="WP_109643601.1">
    <property type="nucleotide sequence ID" value="NZ_QGGB01000001.1"/>
</dbReference>
<protein>
    <recommendedName>
        <fullName evidence="1">Diphthamide synthase domain-containing protein</fullName>
    </recommendedName>
</protein>
<dbReference type="InterPro" id="IPR002761">
    <property type="entry name" value="Diphthami_syn_dom"/>
</dbReference>
<comment type="caution">
    <text evidence="2">The sequence shown here is derived from an EMBL/GenBank/DDBJ whole genome shotgun (WGS) entry which is preliminary data.</text>
</comment>
<keyword evidence="3" id="KW-1185">Reference proteome</keyword>
<sequence length="196" mass="22884">MTEINQIPKRDLLFWSGGKDAFLALRYYKDEYKTDPLLITTYDDESRLVPHQQIPIERIRRQAAALSLIHFAVPISYPADNDTYLNALKNAFQAIPYQIERLIFGDLHLKDIRKWREEQFHALGYNTAFPIWAKSVDELIDRLEKEPVTIRVSAVMQSCREHIAPGDLYNRDYAYSLPDHIDPMGENGEFHTEVVF</sequence>
<evidence type="ECO:0000313" key="2">
    <source>
        <dbReference type="EMBL" id="PWN08063.1"/>
    </source>
</evidence>